<evidence type="ECO:0000313" key="20">
    <source>
        <dbReference type="EMBL" id="KAA5534541.1"/>
    </source>
</evidence>
<keyword evidence="7" id="KW-0963">Cytoplasm</keyword>
<dbReference type="GO" id="GO:0046983">
    <property type="term" value="F:protein dimerization activity"/>
    <property type="evidence" value="ECO:0007669"/>
    <property type="project" value="InterPro"/>
</dbReference>
<dbReference type="Gene3D" id="3.30.565.10">
    <property type="entry name" value="Histidine kinase-like ATPase, C-terminal domain"/>
    <property type="match status" value="1"/>
</dbReference>
<dbReference type="GO" id="GO:0005524">
    <property type="term" value="F:ATP binding"/>
    <property type="evidence" value="ECO:0007669"/>
    <property type="project" value="UniProtKB-KW"/>
</dbReference>
<dbReference type="EMBL" id="VWSH01000002">
    <property type="protein sequence ID" value="KAA5534541.1"/>
    <property type="molecule type" value="Genomic_DNA"/>
</dbReference>
<dbReference type="CDD" id="cd16917">
    <property type="entry name" value="HATPase_UhpB-NarQ-NarX-like"/>
    <property type="match status" value="1"/>
</dbReference>
<organism evidence="20 21">
    <name type="scientific">Taibaiella lutea</name>
    <dbReference type="NCBI Taxonomy" id="2608001"/>
    <lineage>
        <taxon>Bacteria</taxon>
        <taxon>Pseudomonadati</taxon>
        <taxon>Bacteroidota</taxon>
        <taxon>Chitinophagia</taxon>
        <taxon>Chitinophagales</taxon>
        <taxon>Chitinophagaceae</taxon>
        <taxon>Taibaiella</taxon>
    </lineage>
</organism>
<comment type="subcellular location">
    <subcellularLocation>
        <location evidence="3">Cytoplasm</location>
    </subcellularLocation>
</comment>
<keyword evidence="13" id="KW-0067">ATP-binding</keyword>
<evidence type="ECO:0000256" key="13">
    <source>
        <dbReference type="ARBA" id="ARBA00022840"/>
    </source>
</evidence>
<evidence type="ECO:0000256" key="12">
    <source>
        <dbReference type="ARBA" id="ARBA00022777"/>
    </source>
</evidence>
<evidence type="ECO:0000256" key="1">
    <source>
        <dbReference type="ARBA" id="ARBA00000085"/>
    </source>
</evidence>
<dbReference type="SMART" id="SM00387">
    <property type="entry name" value="HATPase_c"/>
    <property type="match status" value="1"/>
</dbReference>
<comment type="cofactor">
    <cofactor evidence="2">
        <name>[4Fe-4S] cluster</name>
        <dbReference type="ChEBI" id="CHEBI:49883"/>
    </cofactor>
</comment>
<dbReference type="InterPro" id="IPR050482">
    <property type="entry name" value="Sensor_HK_TwoCompSys"/>
</dbReference>
<dbReference type="GO" id="GO:0000155">
    <property type="term" value="F:phosphorelay sensor kinase activity"/>
    <property type="evidence" value="ECO:0007669"/>
    <property type="project" value="InterPro"/>
</dbReference>
<evidence type="ECO:0000256" key="5">
    <source>
        <dbReference type="ARBA" id="ARBA00017322"/>
    </source>
</evidence>
<evidence type="ECO:0000259" key="19">
    <source>
        <dbReference type="PROSITE" id="PS50109"/>
    </source>
</evidence>
<keyword evidence="12 20" id="KW-0418">Kinase</keyword>
<keyword evidence="9" id="KW-0808">Transferase</keyword>
<dbReference type="InterPro" id="IPR011712">
    <property type="entry name" value="Sig_transdc_His_kin_sub3_dim/P"/>
</dbReference>
<dbReference type="Pfam" id="PF07730">
    <property type="entry name" value="HisKA_3"/>
    <property type="match status" value="1"/>
</dbReference>
<gene>
    <name evidence="20" type="ORF">F0919_07935</name>
</gene>
<dbReference type="InterPro" id="IPR005467">
    <property type="entry name" value="His_kinase_dom"/>
</dbReference>
<name>A0A5M6CH64_9BACT</name>
<reference evidence="20 21" key="1">
    <citation type="submission" date="2019-09" db="EMBL/GenBank/DDBJ databases">
        <title>Genome sequence and assembly of Taibaiella sp.</title>
        <authorList>
            <person name="Chhetri G."/>
        </authorList>
    </citation>
    <scope>NUCLEOTIDE SEQUENCE [LARGE SCALE GENOMIC DNA]</scope>
    <source>
        <strain evidence="20 21">KVB11</strain>
    </source>
</reference>
<comment type="caution">
    <text evidence="20">The sequence shown here is derived from an EMBL/GenBank/DDBJ whole genome shotgun (WGS) entry which is preliminary data.</text>
</comment>
<feature type="domain" description="Histidine kinase" evidence="19">
    <location>
        <begin position="65"/>
        <end position="257"/>
    </location>
</feature>
<keyword evidence="6" id="KW-0004">4Fe-4S</keyword>
<keyword evidence="11" id="KW-0547">Nucleotide-binding</keyword>
<dbReference type="Gene3D" id="1.20.5.1930">
    <property type="match status" value="1"/>
</dbReference>
<keyword evidence="8" id="KW-0597">Phosphoprotein</keyword>
<dbReference type="SUPFAM" id="SSF55874">
    <property type="entry name" value="ATPase domain of HSP90 chaperone/DNA topoisomerase II/histidine kinase"/>
    <property type="match status" value="1"/>
</dbReference>
<dbReference type="PANTHER" id="PTHR24421:SF10">
    <property type="entry name" value="NITRATE_NITRITE SENSOR PROTEIN NARQ"/>
    <property type="match status" value="1"/>
</dbReference>
<evidence type="ECO:0000313" key="21">
    <source>
        <dbReference type="Proteomes" id="UP000323632"/>
    </source>
</evidence>
<dbReference type="GO" id="GO:0051539">
    <property type="term" value="F:4 iron, 4 sulfur cluster binding"/>
    <property type="evidence" value="ECO:0007669"/>
    <property type="project" value="UniProtKB-KW"/>
</dbReference>
<keyword evidence="15" id="KW-0902">Two-component regulatory system</keyword>
<dbReference type="AlphaFoldDB" id="A0A5M6CH64"/>
<keyword evidence="21" id="KW-1185">Reference proteome</keyword>
<dbReference type="PRINTS" id="PR00344">
    <property type="entry name" value="BCTRLSENSOR"/>
</dbReference>
<evidence type="ECO:0000256" key="17">
    <source>
        <dbReference type="ARBA" id="ARBA00024827"/>
    </source>
</evidence>
<evidence type="ECO:0000256" key="9">
    <source>
        <dbReference type="ARBA" id="ARBA00022679"/>
    </source>
</evidence>
<evidence type="ECO:0000256" key="11">
    <source>
        <dbReference type="ARBA" id="ARBA00022741"/>
    </source>
</evidence>
<dbReference type="InterPro" id="IPR004358">
    <property type="entry name" value="Sig_transdc_His_kin-like_C"/>
</dbReference>
<dbReference type="PROSITE" id="PS50109">
    <property type="entry name" value="HIS_KIN"/>
    <property type="match status" value="1"/>
</dbReference>
<dbReference type="GO" id="GO:0016020">
    <property type="term" value="C:membrane"/>
    <property type="evidence" value="ECO:0007669"/>
    <property type="project" value="InterPro"/>
</dbReference>
<proteinExistence type="predicted"/>
<dbReference type="EC" id="2.7.13.3" evidence="4"/>
<dbReference type="InterPro" id="IPR003594">
    <property type="entry name" value="HATPase_dom"/>
</dbReference>
<dbReference type="PANTHER" id="PTHR24421">
    <property type="entry name" value="NITRATE/NITRITE SENSOR PROTEIN NARX-RELATED"/>
    <property type="match status" value="1"/>
</dbReference>
<dbReference type="RefSeq" id="WP_150032221.1">
    <property type="nucleotide sequence ID" value="NZ_VWSH01000002.1"/>
</dbReference>
<evidence type="ECO:0000256" key="7">
    <source>
        <dbReference type="ARBA" id="ARBA00022490"/>
    </source>
</evidence>
<keyword evidence="10" id="KW-0479">Metal-binding</keyword>
<dbReference type="InterPro" id="IPR036890">
    <property type="entry name" value="HATPase_C_sf"/>
</dbReference>
<protein>
    <recommendedName>
        <fullName evidence="5">Oxygen sensor histidine kinase NreB</fullName>
        <ecNumber evidence="4">2.7.13.3</ecNumber>
    </recommendedName>
    <alternativeName>
        <fullName evidence="18">Nitrogen regulation protein B</fullName>
    </alternativeName>
</protein>
<evidence type="ECO:0000256" key="16">
    <source>
        <dbReference type="ARBA" id="ARBA00023014"/>
    </source>
</evidence>
<keyword evidence="14" id="KW-0408">Iron</keyword>
<evidence type="ECO:0000256" key="14">
    <source>
        <dbReference type="ARBA" id="ARBA00023004"/>
    </source>
</evidence>
<dbReference type="GO" id="GO:0046872">
    <property type="term" value="F:metal ion binding"/>
    <property type="evidence" value="ECO:0007669"/>
    <property type="project" value="UniProtKB-KW"/>
</dbReference>
<evidence type="ECO:0000256" key="4">
    <source>
        <dbReference type="ARBA" id="ARBA00012438"/>
    </source>
</evidence>
<keyword evidence="16" id="KW-0411">Iron-sulfur</keyword>
<evidence type="ECO:0000256" key="3">
    <source>
        <dbReference type="ARBA" id="ARBA00004496"/>
    </source>
</evidence>
<dbReference type="GO" id="GO:0005737">
    <property type="term" value="C:cytoplasm"/>
    <property type="evidence" value="ECO:0007669"/>
    <property type="project" value="UniProtKB-SubCell"/>
</dbReference>
<dbReference type="Pfam" id="PF02518">
    <property type="entry name" value="HATPase_c"/>
    <property type="match status" value="1"/>
</dbReference>
<comment type="catalytic activity">
    <reaction evidence="1">
        <text>ATP + protein L-histidine = ADP + protein N-phospho-L-histidine.</text>
        <dbReference type="EC" id="2.7.13.3"/>
    </reaction>
</comment>
<evidence type="ECO:0000256" key="6">
    <source>
        <dbReference type="ARBA" id="ARBA00022485"/>
    </source>
</evidence>
<accession>A0A5M6CH64</accession>
<comment type="function">
    <text evidence="17">Member of the two-component regulatory system NreB/NreC involved in the control of dissimilatory nitrate/nitrite reduction in response to oxygen. NreB functions as a direct oxygen sensor histidine kinase which is autophosphorylated, in the absence of oxygen, probably at the conserved histidine residue, and transfers its phosphate group probably to a conserved aspartate residue of NreC. NreB/NreC activates the expression of the nitrate (narGHJI) and nitrite (nir) reductase operons, as well as the putative nitrate transporter gene narT.</text>
</comment>
<sequence>MGLLVVNFAVATTINLFSKSFKNIKEVPFSIKYFLNGNYHSGIKNKVERLRLKSFFEGEQEERARVGREIHDGIGAMLLTMTRQLEDYRSRHLTNEKDKEIELIISTIRATTKELRNTVHNLIPEAITLQGLEATIDNFCKEVSKGKGLEIQLYINGDWATVNQTISFNIFRIVQESVHNIVKHSAATIAAINIVLSEGDVKIIIEDNGKGISRQSDRKGNGLRNISWRVESLKGIMSIESSKGKGTIIHIAIPYKPTF</sequence>
<evidence type="ECO:0000256" key="15">
    <source>
        <dbReference type="ARBA" id="ARBA00023012"/>
    </source>
</evidence>
<evidence type="ECO:0000256" key="18">
    <source>
        <dbReference type="ARBA" id="ARBA00030800"/>
    </source>
</evidence>
<evidence type="ECO:0000256" key="10">
    <source>
        <dbReference type="ARBA" id="ARBA00022723"/>
    </source>
</evidence>
<dbReference type="Proteomes" id="UP000323632">
    <property type="component" value="Unassembled WGS sequence"/>
</dbReference>
<evidence type="ECO:0000256" key="2">
    <source>
        <dbReference type="ARBA" id="ARBA00001966"/>
    </source>
</evidence>
<evidence type="ECO:0000256" key="8">
    <source>
        <dbReference type="ARBA" id="ARBA00022553"/>
    </source>
</evidence>